<dbReference type="GO" id="GO:0002181">
    <property type="term" value="P:cytoplasmic translation"/>
    <property type="evidence" value="ECO:0007669"/>
    <property type="project" value="TreeGrafter"/>
</dbReference>
<dbReference type="InterPro" id="IPR002358">
    <property type="entry name" value="Ribosomal_uL6_CS"/>
</dbReference>
<reference evidence="10" key="1">
    <citation type="journal article" date="2020" name="mSystems">
        <title>Genome- and Community-Level Interaction Insights into Carbon Utilization and Element Cycling Functions of Hydrothermarchaeota in Hydrothermal Sediment.</title>
        <authorList>
            <person name="Zhou Z."/>
            <person name="Liu Y."/>
            <person name="Xu W."/>
            <person name="Pan J."/>
            <person name="Luo Z.H."/>
            <person name="Li M."/>
        </authorList>
    </citation>
    <scope>NUCLEOTIDE SEQUENCE [LARGE SCALE GENOMIC DNA]</scope>
    <source>
        <strain evidence="10">SpSt-479</strain>
    </source>
</reference>
<dbReference type="Pfam" id="PF00347">
    <property type="entry name" value="Ribosomal_L6"/>
    <property type="match status" value="2"/>
</dbReference>
<dbReference type="GO" id="GO:0022625">
    <property type="term" value="C:cytosolic large ribosomal subunit"/>
    <property type="evidence" value="ECO:0007669"/>
    <property type="project" value="UniProtKB-UniRule"/>
</dbReference>
<dbReference type="EMBL" id="DSUJ01000008">
    <property type="protein sequence ID" value="HFI91878.1"/>
    <property type="molecule type" value="Genomic_DNA"/>
</dbReference>
<dbReference type="PANTHER" id="PTHR11655">
    <property type="entry name" value="60S/50S RIBOSOMAL PROTEIN L6/L9"/>
    <property type="match status" value="1"/>
</dbReference>
<dbReference type="PRINTS" id="PR00059">
    <property type="entry name" value="RIBOSOMALL6"/>
</dbReference>
<evidence type="ECO:0000256" key="2">
    <source>
        <dbReference type="ARBA" id="ARBA00022730"/>
    </source>
</evidence>
<evidence type="ECO:0000256" key="3">
    <source>
        <dbReference type="ARBA" id="ARBA00022884"/>
    </source>
</evidence>
<dbReference type="FunFam" id="3.90.930.12:FF:000002">
    <property type="entry name" value="50S ribosomal protein L6"/>
    <property type="match status" value="1"/>
</dbReference>
<dbReference type="PROSITE" id="PS00525">
    <property type="entry name" value="RIBOSOMAL_L6_1"/>
    <property type="match status" value="1"/>
</dbReference>
<evidence type="ECO:0000256" key="5">
    <source>
        <dbReference type="ARBA" id="ARBA00023274"/>
    </source>
</evidence>
<comment type="function">
    <text evidence="6 8">This protein binds to the 23S rRNA, and is important in its secondary structure. It is located near the subunit interface in the base of the L7/L12 stalk, and near the tRNA binding site of the peptidyltransferase center.</text>
</comment>
<dbReference type="InterPro" id="IPR019906">
    <property type="entry name" value="Ribosomal_uL6_bac-type"/>
</dbReference>
<evidence type="ECO:0000256" key="4">
    <source>
        <dbReference type="ARBA" id="ARBA00022980"/>
    </source>
</evidence>
<organism evidence="10">
    <name type="scientific">Ignavibacterium album</name>
    <dbReference type="NCBI Taxonomy" id="591197"/>
    <lineage>
        <taxon>Bacteria</taxon>
        <taxon>Pseudomonadati</taxon>
        <taxon>Ignavibacteriota</taxon>
        <taxon>Ignavibacteria</taxon>
        <taxon>Ignavibacteriales</taxon>
        <taxon>Ignavibacteriaceae</taxon>
        <taxon>Ignavibacterium</taxon>
    </lineage>
</organism>
<comment type="caution">
    <text evidence="10">The sequence shown here is derived from an EMBL/GenBank/DDBJ whole genome shotgun (WGS) entry which is preliminary data.</text>
</comment>
<dbReference type="PANTHER" id="PTHR11655:SF14">
    <property type="entry name" value="LARGE RIBOSOMAL SUBUNIT PROTEIN UL6M"/>
    <property type="match status" value="1"/>
</dbReference>
<dbReference type="FunFam" id="3.90.930.12:FF:000001">
    <property type="entry name" value="50S ribosomal protein L6"/>
    <property type="match status" value="1"/>
</dbReference>
<dbReference type="InterPro" id="IPR000702">
    <property type="entry name" value="Ribosomal_uL6-like"/>
</dbReference>
<keyword evidence="4 6" id="KW-0689">Ribosomal protein</keyword>
<evidence type="ECO:0000256" key="8">
    <source>
        <dbReference type="RuleBase" id="RU003870"/>
    </source>
</evidence>
<dbReference type="InterPro" id="IPR036789">
    <property type="entry name" value="Ribosomal_uL6-like_a/b-dom_sf"/>
</dbReference>
<dbReference type="HAMAP" id="MF_01365_B">
    <property type="entry name" value="Ribosomal_uL6_B"/>
    <property type="match status" value="1"/>
</dbReference>
<evidence type="ECO:0000259" key="9">
    <source>
        <dbReference type="Pfam" id="PF00347"/>
    </source>
</evidence>
<dbReference type="GO" id="GO:0003735">
    <property type="term" value="F:structural constituent of ribosome"/>
    <property type="evidence" value="ECO:0007669"/>
    <property type="project" value="UniProtKB-UniRule"/>
</dbReference>
<comment type="similarity">
    <text evidence="1 6 7">Belongs to the universal ribosomal protein uL6 family.</text>
</comment>
<evidence type="ECO:0000256" key="7">
    <source>
        <dbReference type="RuleBase" id="RU003869"/>
    </source>
</evidence>
<comment type="subunit">
    <text evidence="6">Part of the 50S ribosomal subunit.</text>
</comment>
<proteinExistence type="inferred from homology"/>
<dbReference type="GO" id="GO:0019843">
    <property type="term" value="F:rRNA binding"/>
    <property type="evidence" value="ECO:0007669"/>
    <property type="project" value="UniProtKB-UniRule"/>
</dbReference>
<gene>
    <name evidence="6" type="primary">rplF</name>
    <name evidence="10" type="ORF">ENS31_10185</name>
</gene>
<dbReference type="Gene3D" id="3.90.930.12">
    <property type="entry name" value="Ribosomal protein L6, alpha-beta domain"/>
    <property type="match status" value="2"/>
</dbReference>
<dbReference type="SUPFAM" id="SSF56053">
    <property type="entry name" value="Ribosomal protein L6"/>
    <property type="match status" value="2"/>
</dbReference>
<protein>
    <recommendedName>
        <fullName evidence="6">Large ribosomal subunit protein uL6</fullName>
    </recommendedName>
</protein>
<evidence type="ECO:0000256" key="6">
    <source>
        <dbReference type="HAMAP-Rule" id="MF_01365"/>
    </source>
</evidence>
<keyword evidence="3 6" id="KW-0694">RNA-binding</keyword>
<dbReference type="InterPro" id="IPR020040">
    <property type="entry name" value="Ribosomal_uL6_a/b-dom"/>
</dbReference>
<feature type="domain" description="Large ribosomal subunit protein uL6 alpha-beta" evidence="9">
    <location>
        <begin position="90"/>
        <end position="164"/>
    </location>
</feature>
<evidence type="ECO:0000256" key="1">
    <source>
        <dbReference type="ARBA" id="ARBA00009356"/>
    </source>
</evidence>
<dbReference type="PIRSF" id="PIRSF002162">
    <property type="entry name" value="Ribosomal_L6"/>
    <property type="match status" value="1"/>
</dbReference>
<dbReference type="AlphaFoldDB" id="A0A7V3E801"/>
<accession>A0A7V3E801</accession>
<evidence type="ECO:0000313" key="10">
    <source>
        <dbReference type="EMBL" id="HFI91878.1"/>
    </source>
</evidence>
<keyword evidence="2 6" id="KW-0699">rRNA-binding</keyword>
<keyword evidence="5 6" id="KW-0687">Ribonucleoprotein</keyword>
<dbReference type="NCBIfam" id="TIGR03654">
    <property type="entry name" value="L6_bact"/>
    <property type="match status" value="1"/>
</dbReference>
<sequence length="179" mass="19437">MSRIGKKPIEVPTGVTVTVSGQVVKVKGPQGELQTTVHPNISVKIENNVLEVKRSNDLKENRALHGLTRALIQNMIKGVSEGYKKVLDIVGVGYKAELKGSNLLVTIGYSHPIYFIPPAGIKVETPTPTQIVISGIDKQLVGQVASKIRSFRKPEPYKGKGIKYSNEQILRKAGKTAGK</sequence>
<name>A0A7V3E801_9BACT</name>
<feature type="domain" description="Large ribosomal subunit protein uL6 alpha-beta" evidence="9">
    <location>
        <begin position="11"/>
        <end position="82"/>
    </location>
</feature>